<dbReference type="HOGENOM" id="CLU_596241_0_0_1"/>
<organism evidence="4 5">
    <name type="scientific">Helobdella robusta</name>
    <name type="common">Californian leech</name>
    <dbReference type="NCBI Taxonomy" id="6412"/>
    <lineage>
        <taxon>Eukaryota</taxon>
        <taxon>Metazoa</taxon>
        <taxon>Spiralia</taxon>
        <taxon>Lophotrochozoa</taxon>
        <taxon>Annelida</taxon>
        <taxon>Clitellata</taxon>
        <taxon>Hirudinea</taxon>
        <taxon>Rhynchobdellida</taxon>
        <taxon>Glossiphoniidae</taxon>
        <taxon>Helobdella</taxon>
    </lineage>
</organism>
<reference evidence="5" key="1">
    <citation type="submission" date="2012-12" db="EMBL/GenBank/DDBJ databases">
        <authorList>
            <person name="Hellsten U."/>
            <person name="Grimwood J."/>
            <person name="Chapman J.A."/>
            <person name="Shapiro H."/>
            <person name="Aerts A."/>
            <person name="Otillar R.P."/>
            <person name="Terry A.Y."/>
            <person name="Boore J.L."/>
            <person name="Simakov O."/>
            <person name="Marletaz F."/>
            <person name="Cho S.-J."/>
            <person name="Edsinger-Gonzales E."/>
            <person name="Havlak P."/>
            <person name="Kuo D.-H."/>
            <person name="Larsson T."/>
            <person name="Lv J."/>
            <person name="Arendt D."/>
            <person name="Savage R."/>
            <person name="Osoegawa K."/>
            <person name="de Jong P."/>
            <person name="Lindberg D.R."/>
            <person name="Seaver E.C."/>
            <person name="Weisblat D.A."/>
            <person name="Putnam N.H."/>
            <person name="Grigoriev I.V."/>
            <person name="Rokhsar D.S."/>
        </authorList>
    </citation>
    <scope>NUCLEOTIDE SEQUENCE</scope>
</reference>
<reference evidence="3 5" key="2">
    <citation type="journal article" date="2013" name="Nature">
        <title>Insights into bilaterian evolution from three spiralian genomes.</title>
        <authorList>
            <person name="Simakov O."/>
            <person name="Marletaz F."/>
            <person name="Cho S.J."/>
            <person name="Edsinger-Gonzales E."/>
            <person name="Havlak P."/>
            <person name="Hellsten U."/>
            <person name="Kuo D.H."/>
            <person name="Larsson T."/>
            <person name="Lv J."/>
            <person name="Arendt D."/>
            <person name="Savage R."/>
            <person name="Osoegawa K."/>
            <person name="de Jong P."/>
            <person name="Grimwood J."/>
            <person name="Chapman J.A."/>
            <person name="Shapiro H."/>
            <person name="Aerts A."/>
            <person name="Otillar R.P."/>
            <person name="Terry A.Y."/>
            <person name="Boore J.L."/>
            <person name="Grigoriev I.V."/>
            <person name="Lindberg D.R."/>
            <person name="Seaver E.C."/>
            <person name="Weisblat D.A."/>
            <person name="Putnam N.H."/>
            <person name="Rokhsar D.S."/>
        </authorList>
    </citation>
    <scope>NUCLEOTIDE SEQUENCE</scope>
</reference>
<dbReference type="EMBL" id="AMQM01007132">
    <property type="status" value="NOT_ANNOTATED_CDS"/>
    <property type="molecule type" value="Genomic_DNA"/>
</dbReference>
<reference evidence="4" key="3">
    <citation type="submission" date="2015-06" db="UniProtKB">
        <authorList>
            <consortium name="EnsemblMetazoa"/>
        </authorList>
    </citation>
    <scope>IDENTIFICATION</scope>
</reference>
<name>T1FFM3_HELRO</name>
<dbReference type="KEGG" id="hro:HELRODRAFT_180245"/>
<dbReference type="RefSeq" id="XP_009027814.1">
    <property type="nucleotide sequence ID" value="XM_009029566.1"/>
</dbReference>
<dbReference type="AlphaFoldDB" id="T1FFM3"/>
<evidence type="ECO:0000313" key="3">
    <source>
        <dbReference type="EMBL" id="ESN94077.1"/>
    </source>
</evidence>
<evidence type="ECO:0000313" key="4">
    <source>
        <dbReference type="EnsemblMetazoa" id="HelroP180245"/>
    </source>
</evidence>
<evidence type="ECO:0000313" key="5">
    <source>
        <dbReference type="Proteomes" id="UP000015101"/>
    </source>
</evidence>
<evidence type="ECO:0000256" key="1">
    <source>
        <dbReference type="SAM" id="Phobius"/>
    </source>
</evidence>
<dbReference type="Gene3D" id="2.60.120.260">
    <property type="entry name" value="Galactose-binding domain-like"/>
    <property type="match status" value="1"/>
</dbReference>
<evidence type="ECO:0008006" key="6">
    <source>
        <dbReference type="Google" id="ProtNLM"/>
    </source>
</evidence>
<proteinExistence type="predicted"/>
<dbReference type="InParanoid" id="T1FFM3"/>
<sequence length="408" mass="47054">MLKNSYHIVILYLILTSKLCECLKCFTKFENYCACDTNFNKSEFSTFSYWDGLFLCSFKCSQTHHCVAYNFWSESNQCQLFNKRLKKFSVVTNCQYYFKEGGSVNNRSLEFSVDNFLIEFYINGENISVAKNFQGAKVWATVKTYKNLPDELYSVAVLFYNDGGPGGMIAKSSDGYVLTDGSWKCTDTFYEGWQKLDYNDSFWSDAIVGRRQTYVNSYPIGEPAKWISERGDCYDCHAYFYCKKNFIRMYILVICFLNFLIITTTTRATSNCFRRFEENGVGFCSCDRHAEKVVLSMFTSGQALTLCWMKCSQSSSCGLIAKTSDNYILTNSTWKCINDFYDGWFQVDYDDLFWPEAVVGFKQKKKGSLISVELLDAQWIVGPENCDNCTSDFYCRKKDIGWVTSGTC</sequence>
<accession>T1FFM3</accession>
<gene>
    <name evidence="4" type="primary">20207622</name>
    <name evidence="3" type="ORF">HELRODRAFT_180245</name>
</gene>
<feature type="transmembrane region" description="Helical" evidence="1">
    <location>
        <begin position="246"/>
        <end position="265"/>
    </location>
</feature>
<keyword evidence="1" id="KW-1133">Transmembrane helix</keyword>
<evidence type="ECO:0000256" key="2">
    <source>
        <dbReference type="SAM" id="SignalP"/>
    </source>
</evidence>
<keyword evidence="5" id="KW-1185">Reference proteome</keyword>
<dbReference type="EMBL" id="KB097572">
    <property type="protein sequence ID" value="ESN94077.1"/>
    <property type="molecule type" value="Genomic_DNA"/>
</dbReference>
<dbReference type="CTD" id="20207622"/>
<keyword evidence="1" id="KW-0472">Membrane</keyword>
<feature type="signal peptide" evidence="2">
    <location>
        <begin position="1"/>
        <end position="22"/>
    </location>
</feature>
<keyword evidence="2" id="KW-0732">Signal</keyword>
<dbReference type="EnsemblMetazoa" id="HelroT180245">
    <property type="protein sequence ID" value="HelroP180245"/>
    <property type="gene ID" value="HelroG180245"/>
</dbReference>
<dbReference type="Proteomes" id="UP000015101">
    <property type="component" value="Unassembled WGS sequence"/>
</dbReference>
<feature type="chain" id="PRO_5010980678" description="Apple domain-containing protein" evidence="2">
    <location>
        <begin position="23"/>
        <end position="408"/>
    </location>
</feature>
<keyword evidence="1" id="KW-0812">Transmembrane</keyword>
<dbReference type="OrthoDB" id="6071271at2759"/>
<dbReference type="GeneID" id="20207622"/>
<protein>
    <recommendedName>
        <fullName evidence="6">Apple domain-containing protein</fullName>
    </recommendedName>
</protein>